<evidence type="ECO:0000259" key="1">
    <source>
        <dbReference type="Pfam" id="PF01966"/>
    </source>
</evidence>
<feature type="domain" description="HD" evidence="1">
    <location>
        <begin position="21"/>
        <end position="122"/>
    </location>
</feature>
<proteinExistence type="predicted"/>
<reference evidence="2 3" key="1">
    <citation type="journal article" date="2016" name="Nat. Commun.">
        <title>Thousands of microbial genomes shed light on interconnected biogeochemical processes in an aquifer system.</title>
        <authorList>
            <person name="Anantharaman K."/>
            <person name="Brown C.T."/>
            <person name="Hug L.A."/>
            <person name="Sharon I."/>
            <person name="Castelle C.J."/>
            <person name="Probst A.J."/>
            <person name="Thomas B.C."/>
            <person name="Singh A."/>
            <person name="Wilkins M.J."/>
            <person name="Karaoz U."/>
            <person name="Brodie E.L."/>
            <person name="Williams K.H."/>
            <person name="Hubbard S.S."/>
            <person name="Banfield J.F."/>
        </authorList>
    </citation>
    <scope>NUCLEOTIDE SEQUENCE [LARGE SCALE GENOMIC DNA]</scope>
</reference>
<dbReference type="InterPro" id="IPR006674">
    <property type="entry name" value="HD_domain"/>
</dbReference>
<dbReference type="AlphaFoldDB" id="A0A1F7WSH0"/>
<accession>A0A1F7WSH0</accession>
<dbReference type="PANTHER" id="PTHR38659">
    <property type="entry name" value="METAL-DEPENDENT PHOSPHOHYDROLASE"/>
    <property type="match status" value="1"/>
</dbReference>
<dbReference type="PANTHER" id="PTHR38659:SF1">
    <property type="entry name" value="METAL DEPENDENT PHOSPHOHYDROLASE"/>
    <property type="match status" value="1"/>
</dbReference>
<evidence type="ECO:0000313" key="3">
    <source>
        <dbReference type="Proteomes" id="UP000178812"/>
    </source>
</evidence>
<dbReference type="Proteomes" id="UP000178812">
    <property type="component" value="Unassembled WGS sequence"/>
</dbReference>
<dbReference type="Pfam" id="PF01966">
    <property type="entry name" value="HD"/>
    <property type="match status" value="1"/>
</dbReference>
<protein>
    <recommendedName>
        <fullName evidence="1">HD domain-containing protein</fullName>
    </recommendedName>
</protein>
<dbReference type="EMBL" id="MGFM01000022">
    <property type="protein sequence ID" value="OGM05774.1"/>
    <property type="molecule type" value="Genomic_DNA"/>
</dbReference>
<sequence>MRRDEALNLVTSWTKNKNLVKHMLAVEAQMKGIYEYLRKEDKSDESVRNLLVDDWALAGLIHDADYDKWPDEHPKKTLKELKKRGAPDWLYNAVETHAWKYNGIEKEPSTKLEWALYTCDELSGFIIACALVRPNKKLSEVTVDSVLKKWPQKAFAKGVHREQIELCEEKLGIKLGEFIAICLKALQDISADLGL</sequence>
<dbReference type="SUPFAM" id="SSF109604">
    <property type="entry name" value="HD-domain/PDEase-like"/>
    <property type="match status" value="1"/>
</dbReference>
<comment type="caution">
    <text evidence="2">The sequence shown here is derived from an EMBL/GenBank/DDBJ whole genome shotgun (WGS) entry which is preliminary data.</text>
</comment>
<organism evidence="2 3">
    <name type="scientific">Candidatus Woesebacteria bacterium GWB1_43_5</name>
    <dbReference type="NCBI Taxonomy" id="1802474"/>
    <lineage>
        <taxon>Bacteria</taxon>
        <taxon>Candidatus Woeseibacteriota</taxon>
    </lineage>
</organism>
<evidence type="ECO:0000313" key="2">
    <source>
        <dbReference type="EMBL" id="OGM05774.1"/>
    </source>
</evidence>
<gene>
    <name evidence="2" type="ORF">A2125_01160</name>
</gene>
<name>A0A1F7WSH0_9BACT</name>